<dbReference type="EMBL" id="SUPK01000010">
    <property type="protein sequence ID" value="TJY39618.1"/>
    <property type="molecule type" value="Genomic_DNA"/>
</dbReference>
<keyword evidence="5 17" id="KW-0410">Iron transport</keyword>
<dbReference type="PRINTS" id="PR00326">
    <property type="entry name" value="GTP1OBG"/>
</dbReference>
<evidence type="ECO:0000256" key="12">
    <source>
        <dbReference type="ARBA" id="ARBA00023134"/>
    </source>
</evidence>
<evidence type="ECO:0000256" key="11">
    <source>
        <dbReference type="ARBA" id="ARBA00023065"/>
    </source>
</evidence>
<feature type="transmembrane region" description="Helical" evidence="17">
    <location>
        <begin position="642"/>
        <end position="662"/>
    </location>
</feature>
<evidence type="ECO:0000256" key="1">
    <source>
        <dbReference type="ARBA" id="ARBA00003926"/>
    </source>
</evidence>
<keyword evidence="12 15" id="KW-0342">GTP-binding</keyword>
<feature type="transmembrane region" description="Helical" evidence="17">
    <location>
        <begin position="284"/>
        <end position="305"/>
    </location>
</feature>
<keyword evidence="9 17" id="KW-1133">Transmembrane helix</keyword>
<comment type="caution">
    <text evidence="19">The sequence shown here is derived from an EMBL/GenBank/DDBJ whole genome shotgun (WGS) entry which is preliminary data.</text>
</comment>
<gene>
    <name evidence="19" type="primary">feoB</name>
    <name evidence="19" type="ORF">E5161_18770</name>
</gene>
<keyword evidence="20" id="KW-1185">Reference proteome</keyword>
<evidence type="ECO:0000259" key="18">
    <source>
        <dbReference type="PROSITE" id="PS51711"/>
    </source>
</evidence>
<dbReference type="InterPro" id="IPR003373">
    <property type="entry name" value="Fe2_transport_prot-B"/>
</dbReference>
<dbReference type="RefSeq" id="WP_136779421.1">
    <property type="nucleotide sequence ID" value="NZ_SUPK01000010.1"/>
</dbReference>
<feature type="transmembrane region" description="Helical" evidence="17">
    <location>
        <begin position="514"/>
        <end position="535"/>
    </location>
</feature>
<name>A0A4U0F5T2_9BACL</name>
<evidence type="ECO:0000256" key="5">
    <source>
        <dbReference type="ARBA" id="ARBA00022496"/>
    </source>
</evidence>
<dbReference type="InterPro" id="IPR011640">
    <property type="entry name" value="Fe2_transport_prot_B_C"/>
</dbReference>
<feature type="transmembrane region" description="Helical" evidence="17">
    <location>
        <begin position="350"/>
        <end position="370"/>
    </location>
</feature>
<evidence type="ECO:0000256" key="10">
    <source>
        <dbReference type="ARBA" id="ARBA00023004"/>
    </source>
</evidence>
<evidence type="ECO:0000256" key="4">
    <source>
        <dbReference type="ARBA" id="ARBA00022475"/>
    </source>
</evidence>
<feature type="binding site" evidence="15">
    <location>
        <begin position="33"/>
        <end position="37"/>
    </location>
    <ligand>
        <name>GTP</name>
        <dbReference type="ChEBI" id="CHEBI:37565"/>
        <label>1</label>
    </ligand>
</feature>
<evidence type="ECO:0000256" key="13">
    <source>
        <dbReference type="ARBA" id="ARBA00023136"/>
    </source>
</evidence>
<dbReference type="GO" id="GO:0005525">
    <property type="term" value="F:GTP binding"/>
    <property type="evidence" value="ECO:0007669"/>
    <property type="project" value="UniProtKB-KW"/>
</dbReference>
<organism evidence="19 20">
    <name type="scientific">Cohnella pontilimi</name>
    <dbReference type="NCBI Taxonomy" id="2564100"/>
    <lineage>
        <taxon>Bacteria</taxon>
        <taxon>Bacillati</taxon>
        <taxon>Bacillota</taxon>
        <taxon>Bacilli</taxon>
        <taxon>Bacillales</taxon>
        <taxon>Paenibacillaceae</taxon>
        <taxon>Cohnella</taxon>
    </lineage>
</organism>
<feature type="transmembrane region" description="Helical" evidence="17">
    <location>
        <begin position="614"/>
        <end position="633"/>
    </location>
</feature>
<dbReference type="GO" id="GO:0015093">
    <property type="term" value="F:ferrous iron transmembrane transporter activity"/>
    <property type="evidence" value="ECO:0007669"/>
    <property type="project" value="UniProtKB-UniRule"/>
</dbReference>
<accession>A0A4U0F5T2</accession>
<dbReference type="SUPFAM" id="SSF52540">
    <property type="entry name" value="P-loop containing nucleoside triphosphate hydrolases"/>
    <property type="match status" value="1"/>
</dbReference>
<dbReference type="InterPro" id="IPR011642">
    <property type="entry name" value="Gate_dom"/>
</dbReference>
<dbReference type="OrthoDB" id="9809127at2"/>
<evidence type="ECO:0000256" key="15">
    <source>
        <dbReference type="PIRSR" id="PIRSR603373-1"/>
    </source>
</evidence>
<keyword evidence="7 17" id="KW-0812">Transmembrane</keyword>
<feature type="transmembrane region" description="Helical" evidence="17">
    <location>
        <begin position="456"/>
        <end position="477"/>
    </location>
</feature>
<feature type="transmembrane region" description="Helical" evidence="17">
    <location>
        <begin position="424"/>
        <end position="450"/>
    </location>
</feature>
<dbReference type="AlphaFoldDB" id="A0A4U0F5T2"/>
<comment type="similarity">
    <text evidence="17">Belongs to the TRAFAC class TrmE-Era-EngA-EngB-Septin-like GTPase superfamily. FeoB GTPase (TC 9.A.8) family.</text>
</comment>
<dbReference type="Pfam" id="PF07664">
    <property type="entry name" value="FeoB_C"/>
    <property type="match status" value="1"/>
</dbReference>
<dbReference type="Proteomes" id="UP000309673">
    <property type="component" value="Unassembled WGS sequence"/>
</dbReference>
<feature type="transmembrane region" description="Helical" evidence="17">
    <location>
        <begin position="390"/>
        <end position="412"/>
    </location>
</feature>
<dbReference type="InterPro" id="IPR050860">
    <property type="entry name" value="FeoB_GTPase"/>
</dbReference>
<evidence type="ECO:0000313" key="19">
    <source>
        <dbReference type="EMBL" id="TJY39618.1"/>
    </source>
</evidence>
<dbReference type="InterPro" id="IPR027417">
    <property type="entry name" value="P-loop_NTPase"/>
</dbReference>
<dbReference type="GO" id="GO:0005886">
    <property type="term" value="C:plasma membrane"/>
    <property type="evidence" value="ECO:0007669"/>
    <property type="project" value="UniProtKB-SubCell"/>
</dbReference>
<sequence>MLTVALTGNPNTGKTSLFNMLTDSYEYVGNWAGVTIEKKVGTLKNKRGQLVDLPGIYSLSPLSRDEGVTTLYLLDESPSSLLNVVDASQLERNLHLTIQLLEYGRPVVVALNMIDVAEKRGLDIDVKKLSEQMGVPIMPVIARSGFGCDTLMQAAVKSSIDDESLVSPRHFDYGPVLEQAISTLEAKLPVSMASKRWLALQLLEGNIPVLQKLRQHVDPVWLQAFYVETEALVQKLPEGKKLPDYIRDKRAGIIDRWLQSAVRETKPLRTTLSERIDAIVLNKYLGIPIFLAFMYFTFKLTFDWIGTPVSDRLDALLNGVIRDGIASFLNTVGAASFLKAVILDGIVAGVGGVLVFVPQIFMLFLIISFIEDSGYMARIATVMDKLLEGVGLNGKAFIPMIIGFGCNVPGIMAARTIEQPKERLLTILLTPLMSCSARLSVYSLFVGTFFQSHQALIVLSLYVLGVVVALILAKLFSYTLAKEEESMFIVEMPPYRIPQWRTLSRSTWEKGKGFVRKAGTFIFGGSVVIWLMGYSGFHGWNVPMNESFLQAIGSVLSPVMEPLGFGNWQAGAALITGFLAKEVVVSTMGIIYAAPTEAGLEGAIAHFFTPLQAYSFMVFILLYVPCLATVGVIRNETKSAKWTWFSVGYALVIAYVISFIIYRGGLLLGFH</sequence>
<evidence type="ECO:0000256" key="6">
    <source>
        <dbReference type="ARBA" id="ARBA00022519"/>
    </source>
</evidence>
<dbReference type="Pfam" id="PF17910">
    <property type="entry name" value="FeoB_Cyto"/>
    <property type="match status" value="1"/>
</dbReference>
<dbReference type="NCBIfam" id="TIGR00437">
    <property type="entry name" value="feoB"/>
    <property type="match status" value="1"/>
</dbReference>
<evidence type="ECO:0000256" key="2">
    <source>
        <dbReference type="ARBA" id="ARBA00004429"/>
    </source>
</evidence>
<dbReference type="Pfam" id="PF07670">
    <property type="entry name" value="Gate"/>
    <property type="match status" value="2"/>
</dbReference>
<feature type="binding site" evidence="15">
    <location>
        <begin position="8"/>
        <end position="15"/>
    </location>
    <ligand>
        <name>GTP</name>
        <dbReference type="ChEBI" id="CHEBI:37565"/>
        <label>1</label>
    </ligand>
</feature>
<dbReference type="Gene3D" id="1.10.287.1770">
    <property type="match status" value="1"/>
</dbReference>
<feature type="binding site" evidence="16">
    <location>
        <position position="19"/>
    </location>
    <ligand>
        <name>Mg(2+)</name>
        <dbReference type="ChEBI" id="CHEBI:18420"/>
        <label>2</label>
    </ligand>
</feature>
<evidence type="ECO:0000256" key="14">
    <source>
        <dbReference type="NCBIfam" id="TIGR00437"/>
    </source>
</evidence>
<evidence type="ECO:0000256" key="3">
    <source>
        <dbReference type="ARBA" id="ARBA00022448"/>
    </source>
</evidence>
<proteinExistence type="inferred from homology"/>
<dbReference type="PROSITE" id="PS51711">
    <property type="entry name" value="G_FEOB"/>
    <property type="match status" value="1"/>
</dbReference>
<feature type="binding site" evidence="15">
    <location>
        <begin position="112"/>
        <end position="115"/>
    </location>
    <ligand>
        <name>GTP</name>
        <dbReference type="ChEBI" id="CHEBI:37565"/>
        <label>1</label>
    </ligand>
</feature>
<dbReference type="InterPro" id="IPR041069">
    <property type="entry name" value="FeoB_Cyto"/>
</dbReference>
<keyword evidence="13 17" id="KW-0472">Membrane</keyword>
<keyword evidence="10 17" id="KW-0408">Iron</keyword>
<feature type="domain" description="FeoB-type G" evidence="18">
    <location>
        <begin position="1"/>
        <end position="161"/>
    </location>
</feature>
<feature type="binding site" evidence="15">
    <location>
        <begin position="52"/>
        <end position="55"/>
    </location>
    <ligand>
        <name>GTP</name>
        <dbReference type="ChEBI" id="CHEBI:37565"/>
        <label>1</label>
    </ligand>
</feature>
<feature type="binding site" evidence="16">
    <location>
        <position position="22"/>
    </location>
    <ligand>
        <name>Mg(2+)</name>
        <dbReference type="ChEBI" id="CHEBI:18420"/>
        <label>1</label>
    </ligand>
</feature>
<keyword evidence="8 15" id="KW-0547">Nucleotide-binding</keyword>
<keyword evidence="3 17" id="KW-0813">Transport</keyword>
<evidence type="ECO:0000256" key="16">
    <source>
        <dbReference type="PIRSR" id="PIRSR603373-2"/>
    </source>
</evidence>
<evidence type="ECO:0000256" key="7">
    <source>
        <dbReference type="ARBA" id="ARBA00022692"/>
    </source>
</evidence>
<dbReference type="PANTHER" id="PTHR43185">
    <property type="entry name" value="FERROUS IRON TRANSPORT PROTEIN B"/>
    <property type="match status" value="1"/>
</dbReference>
<reference evidence="19 20" key="1">
    <citation type="submission" date="2019-04" db="EMBL/GenBank/DDBJ databases">
        <title>Cohnella sp. nov., isolated from soil.</title>
        <authorList>
            <person name="Kim W."/>
        </authorList>
    </citation>
    <scope>NUCLEOTIDE SEQUENCE [LARGE SCALE GENOMIC DNA]</scope>
    <source>
        <strain evidence="19 20">CAU 1483</strain>
    </source>
</reference>
<dbReference type="InterPro" id="IPR030389">
    <property type="entry name" value="G_FEOB_dom"/>
</dbReference>
<feature type="transmembrane region" description="Helical" evidence="17">
    <location>
        <begin position="325"/>
        <end position="343"/>
    </location>
</feature>
<evidence type="ECO:0000256" key="8">
    <source>
        <dbReference type="ARBA" id="ARBA00022741"/>
    </source>
</evidence>
<evidence type="ECO:0000256" key="9">
    <source>
        <dbReference type="ARBA" id="ARBA00022989"/>
    </source>
</evidence>
<keyword evidence="11" id="KW-0406">Ion transport</keyword>
<protein>
    <recommendedName>
        <fullName evidence="14 17">Ferrous iron transport protein B</fullName>
    </recommendedName>
</protein>
<dbReference type="GO" id="GO:0046872">
    <property type="term" value="F:metal ion binding"/>
    <property type="evidence" value="ECO:0007669"/>
    <property type="project" value="UniProtKB-KW"/>
</dbReference>
<keyword evidence="16" id="KW-0460">Magnesium</keyword>
<keyword evidence="16" id="KW-0479">Metal-binding</keyword>
<dbReference type="FunFam" id="3.40.50.300:FF:000426">
    <property type="entry name" value="Ferrous iron transport protein B"/>
    <property type="match status" value="1"/>
</dbReference>
<comment type="function">
    <text evidence="1 17">Probable transporter of a GTP-driven Fe(2+) uptake system.</text>
</comment>
<evidence type="ECO:0000256" key="17">
    <source>
        <dbReference type="RuleBase" id="RU362098"/>
    </source>
</evidence>
<keyword evidence="6" id="KW-0997">Cell inner membrane</keyword>
<keyword evidence="4" id="KW-1003">Cell membrane</keyword>
<dbReference type="CDD" id="cd01879">
    <property type="entry name" value="FeoB"/>
    <property type="match status" value="1"/>
</dbReference>
<dbReference type="PANTHER" id="PTHR43185:SF1">
    <property type="entry name" value="FE(2+) TRANSPORTER FEOB"/>
    <property type="match status" value="1"/>
</dbReference>
<comment type="subcellular location">
    <subcellularLocation>
        <location evidence="2">Cell inner membrane</location>
        <topology evidence="2">Multi-pass membrane protein</topology>
    </subcellularLocation>
    <subcellularLocation>
        <location evidence="17">Cell membrane</location>
        <topology evidence="17">Multi-pass membrane protein</topology>
    </subcellularLocation>
</comment>
<dbReference type="InterPro" id="IPR006073">
    <property type="entry name" value="GTP-bd"/>
</dbReference>
<evidence type="ECO:0000313" key="20">
    <source>
        <dbReference type="Proteomes" id="UP000309673"/>
    </source>
</evidence>
<dbReference type="Pfam" id="PF02421">
    <property type="entry name" value="FeoB_N"/>
    <property type="match status" value="1"/>
</dbReference>
<dbReference type="Gene3D" id="3.40.50.300">
    <property type="entry name" value="P-loop containing nucleotide triphosphate hydrolases"/>
    <property type="match status" value="1"/>
</dbReference>